<evidence type="ECO:0000256" key="2">
    <source>
        <dbReference type="SAM" id="Phobius"/>
    </source>
</evidence>
<keyword evidence="2" id="KW-0812">Transmembrane</keyword>
<accession>A0A941ISB7</accession>
<feature type="region of interest" description="Disordered" evidence="1">
    <location>
        <begin position="1"/>
        <end position="62"/>
    </location>
</feature>
<comment type="caution">
    <text evidence="4">The sequence shown here is derived from an EMBL/GenBank/DDBJ whole genome shotgun (WGS) entry which is preliminary data.</text>
</comment>
<keyword evidence="2" id="KW-0472">Membrane</keyword>
<protein>
    <submittedName>
        <fullName evidence="4">Phosphodiester glycosidase family protein</fullName>
    </submittedName>
</protein>
<name>A0A941ISB7_9ACTN</name>
<dbReference type="EMBL" id="JAGSOG010000069">
    <property type="protein sequence ID" value="MBR7834748.1"/>
    <property type="molecule type" value="Genomic_DNA"/>
</dbReference>
<dbReference type="InterPro" id="IPR018711">
    <property type="entry name" value="NAGPA"/>
</dbReference>
<feature type="compositionally biased region" description="Basic residues" evidence="1">
    <location>
        <begin position="45"/>
        <end position="62"/>
    </location>
</feature>
<dbReference type="GO" id="GO:0016798">
    <property type="term" value="F:hydrolase activity, acting on glycosyl bonds"/>
    <property type="evidence" value="ECO:0007669"/>
    <property type="project" value="UniProtKB-KW"/>
</dbReference>
<evidence type="ECO:0000313" key="4">
    <source>
        <dbReference type="EMBL" id="MBR7834748.1"/>
    </source>
</evidence>
<keyword evidence="5" id="KW-1185">Reference proteome</keyword>
<feature type="domain" description="Phosphodiester glycosidase" evidence="3">
    <location>
        <begin position="246"/>
        <end position="386"/>
    </location>
</feature>
<sequence>MPEYDVRATTPTRATAAGGVRADSASTPGTDTRIRPPGPPGERANRRKGKKPRRGRKPRKVITRGKRLRRRLLWRPLLAVIVLVLGYVGVTIEPYLTYPSSDTISARVAEWGRDHHLSGLVTWLENETYQAPPVGGKLSSQQIQALQGATVAPSAAAAEDLPADIPPLAAGSVPDEGVWHPVVYDAHHVPVLEWAGLRPDAQHTSELAYVAWMNQKELRFQLHPGSQQPGGTFPTPDEIPAGQRTGLVATWNGGFKVKPNDSLGGYYEDGQTVRALVAGKASEVFYRDGSIKVGAWGRDLTMTPQVVGVRQNLSLLVDQGQVTAATTSGSGAQWGVTVNNAFFVPRSGVGVTASGDVVYAGGPALSVASLADLLKQAGAVDAMELDINSAWTSYMYYTVSGGGDPADPTPTRLWNFVQPATRYYQPSSRDFVAVYLR</sequence>
<keyword evidence="4" id="KW-0326">Glycosidase</keyword>
<evidence type="ECO:0000259" key="3">
    <source>
        <dbReference type="Pfam" id="PF09992"/>
    </source>
</evidence>
<dbReference type="Pfam" id="PF09992">
    <property type="entry name" value="NAGPA"/>
    <property type="match status" value="1"/>
</dbReference>
<gene>
    <name evidence="4" type="ORF">KDL01_15845</name>
</gene>
<keyword evidence="4" id="KW-0378">Hydrolase</keyword>
<keyword evidence="2" id="KW-1133">Transmembrane helix</keyword>
<reference evidence="4" key="1">
    <citation type="submission" date="2021-04" db="EMBL/GenBank/DDBJ databases">
        <title>Genome based classification of Actinospica acidithermotolerans sp. nov., an actinobacterium isolated from an Indonesian hot spring.</title>
        <authorList>
            <person name="Kusuma A.B."/>
            <person name="Putra K.E."/>
            <person name="Nafisah S."/>
            <person name="Loh J."/>
            <person name="Nouioui I."/>
            <person name="Goodfellow M."/>
        </authorList>
    </citation>
    <scope>NUCLEOTIDE SEQUENCE</scope>
    <source>
        <strain evidence="4">CSCA 57</strain>
    </source>
</reference>
<proteinExistence type="predicted"/>
<dbReference type="AlphaFoldDB" id="A0A941ISB7"/>
<evidence type="ECO:0000256" key="1">
    <source>
        <dbReference type="SAM" id="MobiDB-lite"/>
    </source>
</evidence>
<dbReference type="RefSeq" id="WP_212529267.1">
    <property type="nucleotide sequence ID" value="NZ_JAGSOG010000069.1"/>
</dbReference>
<organism evidence="4 5">
    <name type="scientific">Actinospica durhamensis</name>
    <dbReference type="NCBI Taxonomy" id="1508375"/>
    <lineage>
        <taxon>Bacteria</taxon>
        <taxon>Bacillati</taxon>
        <taxon>Actinomycetota</taxon>
        <taxon>Actinomycetes</taxon>
        <taxon>Catenulisporales</taxon>
        <taxon>Actinospicaceae</taxon>
        <taxon>Actinospica</taxon>
    </lineage>
</organism>
<feature type="transmembrane region" description="Helical" evidence="2">
    <location>
        <begin position="72"/>
        <end position="90"/>
    </location>
</feature>
<evidence type="ECO:0000313" key="5">
    <source>
        <dbReference type="Proteomes" id="UP000675781"/>
    </source>
</evidence>
<dbReference type="Proteomes" id="UP000675781">
    <property type="component" value="Unassembled WGS sequence"/>
</dbReference>
<feature type="compositionally biased region" description="Low complexity" evidence="1">
    <location>
        <begin position="7"/>
        <end position="22"/>
    </location>
</feature>